<feature type="binding site" description="in other chain" evidence="10">
    <location>
        <position position="55"/>
    </location>
    <ligand>
        <name>L-methionine</name>
        <dbReference type="ChEBI" id="CHEBI:57844"/>
        <note>ligand shared between two neighboring subunits</note>
    </ligand>
</feature>
<comment type="function">
    <text evidence="10">Catalyzes the formation of S-adenosylmethionine (AdoMet) from methionine and ATP. The overall synthetic reaction is composed of two sequential steps, AdoMet formation and the subsequent tripolyphosphate hydrolysis which occurs prior to release of AdoMet from the enzyme.</text>
</comment>
<dbReference type="InterPro" id="IPR022631">
    <property type="entry name" value="ADOMET_SYNTHASE_CS"/>
</dbReference>
<sequence length="382" mass="41300">MESVYTAESVAMGHPDKVCDQVSDRLLDRLLAQDPHARVAVETAVKTGLVVLLGEVTADARTDFAAWVREVVGEIGYDREGLGFSAEGVGVVDAIEAQSPDIARGVDREGGELGAGDQGIMVGYACDETDTLMPAAQHYAHRIMARQADARREERLPWLRPDGKCQLSVRYRDDRPVGLDKVVVSLQHGPEANPAEEREAVVEELLRPVLPAGWLPPADRLLINPTGRFVIGGPKGDAGVTGRKIIQDTYGPQRPHGGGGFSGKDPTKVDRSAAYMARYAAKNLVAAGVARRAEVRLAYAIGVAEPVMVAVDTFGTGSVADEHLGTVLRAVFDFTPRGCIDTLDLQRPRYTETARFGHFGRPDPLFPWERTDRTDALLAALT</sequence>
<evidence type="ECO:0000259" key="14">
    <source>
        <dbReference type="Pfam" id="PF02773"/>
    </source>
</evidence>
<feature type="binding site" description="in other chain" evidence="10">
    <location>
        <begin position="228"/>
        <end position="229"/>
    </location>
    <ligand>
        <name>ATP</name>
        <dbReference type="ChEBI" id="CHEBI:30616"/>
        <note>ligand shared between two neighboring subunits</note>
    </ligand>
</feature>
<name>A0ABV4TX36_9GAMM</name>
<dbReference type="PIRSF" id="PIRSF000497">
    <property type="entry name" value="MAT"/>
    <property type="match status" value="1"/>
</dbReference>
<keyword evidence="10" id="KW-0963">Cytoplasm</keyword>
<dbReference type="Gene3D" id="3.30.300.10">
    <property type="match status" value="3"/>
</dbReference>
<evidence type="ECO:0000256" key="7">
    <source>
        <dbReference type="ARBA" id="ARBA00022840"/>
    </source>
</evidence>
<comment type="pathway">
    <text evidence="1 10">Amino-acid biosynthesis; S-adenosyl-L-methionine biosynthesis; S-adenosyl-L-methionine from L-methionine: step 1/1.</text>
</comment>
<evidence type="ECO:0000256" key="2">
    <source>
        <dbReference type="ARBA" id="ARBA00009685"/>
    </source>
</evidence>
<keyword evidence="5 10" id="KW-0479">Metal-binding</keyword>
<keyword evidence="6 10" id="KW-0547">Nucleotide-binding</keyword>
<evidence type="ECO:0000256" key="4">
    <source>
        <dbReference type="ARBA" id="ARBA00022679"/>
    </source>
</evidence>
<evidence type="ECO:0000259" key="12">
    <source>
        <dbReference type="Pfam" id="PF00438"/>
    </source>
</evidence>
<feature type="domain" description="S-adenosylmethionine synthetase N-terminal" evidence="12">
    <location>
        <begin position="4"/>
        <end position="100"/>
    </location>
</feature>
<dbReference type="HAMAP" id="MF_00086">
    <property type="entry name" value="S_AdoMet_synth1"/>
    <property type="match status" value="1"/>
</dbReference>
<feature type="binding site" description="in other chain" evidence="10">
    <location>
        <position position="268"/>
    </location>
    <ligand>
        <name>L-methionine</name>
        <dbReference type="ChEBI" id="CHEBI:57844"/>
        <note>ligand shared between two neighboring subunits</note>
    </ligand>
</feature>
<evidence type="ECO:0000256" key="8">
    <source>
        <dbReference type="ARBA" id="ARBA00022842"/>
    </source>
</evidence>
<evidence type="ECO:0000256" key="11">
    <source>
        <dbReference type="RuleBase" id="RU004462"/>
    </source>
</evidence>
<dbReference type="InterPro" id="IPR022636">
    <property type="entry name" value="S-AdoMet_synthetase_sfam"/>
</dbReference>
<feature type="binding site" evidence="10">
    <location>
        <position position="264"/>
    </location>
    <ligand>
        <name>ATP</name>
        <dbReference type="ChEBI" id="CHEBI:30616"/>
        <note>ligand shared between two neighboring subunits</note>
    </ligand>
</feature>
<comment type="cofactor">
    <cofactor evidence="10">
        <name>K(+)</name>
        <dbReference type="ChEBI" id="CHEBI:29103"/>
    </cofactor>
    <text evidence="10">Binds 1 potassium ion per subunit.</text>
</comment>
<accession>A0ABV4TX36</accession>
<reference evidence="15 16" key="1">
    <citation type="submission" date="2024-08" db="EMBL/GenBank/DDBJ databases">
        <title>Whole-genome sequencing of halo(alkali)philic microorganisms from hypersaline lakes.</title>
        <authorList>
            <person name="Sorokin D.Y."/>
            <person name="Merkel A.Y."/>
            <person name="Messina E."/>
            <person name="Yakimov M."/>
        </authorList>
    </citation>
    <scope>NUCLEOTIDE SEQUENCE [LARGE SCALE GENOMIC DNA]</scope>
    <source>
        <strain evidence="15 16">Cl-TMA</strain>
    </source>
</reference>
<evidence type="ECO:0000256" key="3">
    <source>
        <dbReference type="ARBA" id="ARBA00022563"/>
    </source>
</evidence>
<evidence type="ECO:0000256" key="1">
    <source>
        <dbReference type="ARBA" id="ARBA00005224"/>
    </source>
</evidence>
<feature type="binding site" description="in other chain" evidence="10">
    <location>
        <begin position="162"/>
        <end position="164"/>
    </location>
    <ligand>
        <name>ATP</name>
        <dbReference type="ChEBI" id="CHEBI:30616"/>
        <note>ligand shared between two neighboring subunits</note>
    </ligand>
</feature>
<evidence type="ECO:0000313" key="16">
    <source>
        <dbReference type="Proteomes" id="UP001575181"/>
    </source>
</evidence>
<feature type="binding site" description="in other chain" evidence="10">
    <location>
        <position position="14"/>
    </location>
    <ligand>
        <name>ATP</name>
        <dbReference type="ChEBI" id="CHEBI:30616"/>
        <note>ligand shared between two neighboring subunits</note>
    </ligand>
</feature>
<comment type="similarity">
    <text evidence="2 10 11">Belongs to the AdoMet synthase family.</text>
</comment>
<dbReference type="GO" id="GO:0004478">
    <property type="term" value="F:methionine adenosyltransferase activity"/>
    <property type="evidence" value="ECO:0007669"/>
    <property type="project" value="UniProtKB-EC"/>
</dbReference>
<feature type="binding site" description="in other chain" evidence="10">
    <location>
        <begin position="243"/>
        <end position="244"/>
    </location>
    <ligand>
        <name>ATP</name>
        <dbReference type="ChEBI" id="CHEBI:30616"/>
        <note>ligand shared between two neighboring subunits</note>
    </ligand>
</feature>
<comment type="subcellular location">
    <subcellularLocation>
        <location evidence="10">Cytoplasm</location>
    </subcellularLocation>
</comment>
<evidence type="ECO:0000256" key="5">
    <source>
        <dbReference type="ARBA" id="ARBA00022723"/>
    </source>
</evidence>
<dbReference type="Pfam" id="PF02772">
    <property type="entry name" value="S-AdoMet_synt_M"/>
    <property type="match status" value="1"/>
</dbReference>
<dbReference type="EMBL" id="JBGUAW010000009">
    <property type="protein sequence ID" value="MFA9461890.1"/>
    <property type="molecule type" value="Genomic_DNA"/>
</dbReference>
<dbReference type="InterPro" id="IPR022629">
    <property type="entry name" value="S-AdoMet_synt_central"/>
</dbReference>
<dbReference type="NCBIfam" id="TIGR01034">
    <property type="entry name" value="metK"/>
    <property type="match status" value="1"/>
</dbReference>
<feature type="binding site" evidence="10">
    <location>
        <position position="237"/>
    </location>
    <ligand>
        <name>ATP</name>
        <dbReference type="ChEBI" id="CHEBI:30616"/>
        <note>ligand shared between two neighboring subunits</note>
    </ligand>
</feature>
<evidence type="ECO:0000313" key="15">
    <source>
        <dbReference type="EMBL" id="MFA9461890.1"/>
    </source>
</evidence>
<proteinExistence type="inferred from homology"/>
<keyword evidence="16" id="KW-1185">Reference proteome</keyword>
<feature type="domain" description="S-adenosylmethionine synthetase central" evidence="13">
    <location>
        <begin position="113"/>
        <end position="229"/>
    </location>
</feature>
<dbReference type="Proteomes" id="UP001575181">
    <property type="component" value="Unassembled WGS sequence"/>
</dbReference>
<keyword evidence="9 10" id="KW-0630">Potassium</keyword>
<feature type="region of interest" description="Flexible loop" evidence="10">
    <location>
        <begin position="98"/>
        <end position="108"/>
    </location>
</feature>
<keyword evidence="3 10" id="KW-0554">One-carbon metabolism</keyword>
<feature type="domain" description="S-adenosylmethionine synthetase C-terminal" evidence="14">
    <location>
        <begin position="231"/>
        <end position="370"/>
    </location>
</feature>
<keyword evidence="7 10" id="KW-0067">ATP-binding</keyword>
<keyword evidence="8 10" id="KW-0460">Magnesium</keyword>
<dbReference type="RefSeq" id="WP_373656679.1">
    <property type="nucleotide sequence ID" value="NZ_JBGUAW010000009.1"/>
</dbReference>
<feature type="binding site" evidence="10">
    <location>
        <position position="237"/>
    </location>
    <ligand>
        <name>L-methionine</name>
        <dbReference type="ChEBI" id="CHEBI:57844"/>
        <note>ligand shared between two neighboring subunits</note>
    </ligand>
</feature>
<evidence type="ECO:0000256" key="10">
    <source>
        <dbReference type="HAMAP-Rule" id="MF_00086"/>
    </source>
</evidence>
<dbReference type="Pfam" id="PF00438">
    <property type="entry name" value="S-AdoMet_synt_N"/>
    <property type="match status" value="1"/>
</dbReference>
<feature type="binding site" description="in other chain" evidence="10">
    <location>
        <position position="98"/>
    </location>
    <ligand>
        <name>L-methionine</name>
        <dbReference type="ChEBI" id="CHEBI:57844"/>
        <note>ligand shared between two neighboring subunits</note>
    </ligand>
</feature>
<dbReference type="InterPro" id="IPR022630">
    <property type="entry name" value="S-AdoMet_synt_C"/>
</dbReference>
<gene>
    <name evidence="10 15" type="primary">metK</name>
    <name evidence="15" type="ORF">ACERLL_13780</name>
</gene>
<comment type="catalytic activity">
    <reaction evidence="10">
        <text>L-methionine + ATP + H2O = S-adenosyl-L-methionine + phosphate + diphosphate</text>
        <dbReference type="Rhea" id="RHEA:21080"/>
        <dbReference type="ChEBI" id="CHEBI:15377"/>
        <dbReference type="ChEBI" id="CHEBI:30616"/>
        <dbReference type="ChEBI" id="CHEBI:33019"/>
        <dbReference type="ChEBI" id="CHEBI:43474"/>
        <dbReference type="ChEBI" id="CHEBI:57844"/>
        <dbReference type="ChEBI" id="CHEBI:59789"/>
        <dbReference type="EC" id="2.5.1.6"/>
    </reaction>
</comment>
<evidence type="ECO:0000256" key="9">
    <source>
        <dbReference type="ARBA" id="ARBA00022958"/>
    </source>
</evidence>
<evidence type="ECO:0000259" key="13">
    <source>
        <dbReference type="Pfam" id="PF02772"/>
    </source>
</evidence>
<organism evidence="15 16">
    <name type="scientific">Thiohalorhabdus methylotrophus</name>
    <dbReference type="NCBI Taxonomy" id="3242694"/>
    <lineage>
        <taxon>Bacteria</taxon>
        <taxon>Pseudomonadati</taxon>
        <taxon>Pseudomonadota</taxon>
        <taxon>Gammaproteobacteria</taxon>
        <taxon>Thiohalorhabdales</taxon>
        <taxon>Thiohalorhabdaceae</taxon>
        <taxon>Thiohalorhabdus</taxon>
    </lineage>
</organism>
<keyword evidence="4 10" id="KW-0808">Transferase</keyword>
<dbReference type="Pfam" id="PF02773">
    <property type="entry name" value="S-AdoMet_synt_C"/>
    <property type="match status" value="1"/>
</dbReference>
<dbReference type="EC" id="2.5.1.6" evidence="10"/>
<dbReference type="SUPFAM" id="SSF55973">
    <property type="entry name" value="S-adenosylmethionine synthetase"/>
    <property type="match status" value="3"/>
</dbReference>
<dbReference type="PANTHER" id="PTHR11964">
    <property type="entry name" value="S-ADENOSYLMETHIONINE SYNTHETASE"/>
    <property type="match status" value="1"/>
</dbReference>
<dbReference type="PROSITE" id="PS00376">
    <property type="entry name" value="ADOMET_SYNTHASE_1"/>
    <property type="match status" value="1"/>
</dbReference>
<protein>
    <recommendedName>
        <fullName evidence="10">S-adenosylmethionine synthase</fullName>
        <shortName evidence="10">AdoMet synthase</shortName>
        <ecNumber evidence="10">2.5.1.6</ecNumber>
    </recommendedName>
    <alternativeName>
        <fullName evidence="10">MAT</fullName>
    </alternativeName>
    <alternativeName>
        <fullName evidence="10">Methionine adenosyltransferase</fullName>
    </alternativeName>
</protein>
<dbReference type="InterPro" id="IPR022628">
    <property type="entry name" value="S-AdoMet_synt_N"/>
</dbReference>
<comment type="subunit">
    <text evidence="10">Homotetramer; dimer of dimers.</text>
</comment>
<comment type="caution">
    <text evidence="10">Lacks conserved residue(s) required for the propagation of feature annotation.</text>
</comment>
<comment type="cofactor">
    <cofactor evidence="10">
        <name>Mg(2+)</name>
        <dbReference type="ChEBI" id="CHEBI:18420"/>
    </cofactor>
    <text evidence="10">Binds 2 divalent ions per subunit.</text>
</comment>
<dbReference type="CDD" id="cd18079">
    <property type="entry name" value="S-AdoMet_synt"/>
    <property type="match status" value="1"/>
</dbReference>
<dbReference type="InterPro" id="IPR002133">
    <property type="entry name" value="S-AdoMet_synthetase"/>
</dbReference>
<evidence type="ECO:0000256" key="6">
    <source>
        <dbReference type="ARBA" id="ARBA00022741"/>
    </source>
</evidence>
<feature type="binding site" evidence="10">
    <location>
        <position position="16"/>
    </location>
    <ligand>
        <name>Mg(2+)</name>
        <dbReference type="ChEBI" id="CHEBI:18420"/>
    </ligand>
</feature>
<feature type="binding site" evidence="10">
    <location>
        <position position="42"/>
    </location>
    <ligand>
        <name>K(+)</name>
        <dbReference type="ChEBI" id="CHEBI:29103"/>
    </ligand>
</feature>
<comment type="caution">
    <text evidence="15">The sequence shown here is derived from an EMBL/GenBank/DDBJ whole genome shotgun (WGS) entry which is preliminary data.</text>
</comment>